<dbReference type="Proteomes" id="UP000271162">
    <property type="component" value="Unassembled WGS sequence"/>
</dbReference>
<keyword evidence="2" id="KW-1185">Reference proteome</keyword>
<dbReference type="WBParaSite" id="NBR_0000723801-mRNA-1">
    <property type="protein sequence ID" value="NBR_0000723801-mRNA-1"/>
    <property type="gene ID" value="NBR_0000723801"/>
</dbReference>
<dbReference type="AlphaFoldDB" id="A0A0N4XWG9"/>
<protein>
    <submittedName>
        <fullName evidence="3">Transposase</fullName>
    </submittedName>
</protein>
<proteinExistence type="predicted"/>
<reference evidence="3" key="1">
    <citation type="submission" date="2017-02" db="UniProtKB">
        <authorList>
            <consortium name="WormBaseParasite"/>
        </authorList>
    </citation>
    <scope>IDENTIFICATION</scope>
</reference>
<evidence type="ECO:0000313" key="1">
    <source>
        <dbReference type="EMBL" id="VDL70828.1"/>
    </source>
</evidence>
<name>A0A0N4XWG9_NIPBR</name>
<gene>
    <name evidence="1" type="ORF">NBR_LOCUS7239</name>
</gene>
<organism evidence="3">
    <name type="scientific">Nippostrongylus brasiliensis</name>
    <name type="common">Rat hookworm</name>
    <dbReference type="NCBI Taxonomy" id="27835"/>
    <lineage>
        <taxon>Eukaryota</taxon>
        <taxon>Metazoa</taxon>
        <taxon>Ecdysozoa</taxon>
        <taxon>Nematoda</taxon>
        <taxon>Chromadorea</taxon>
        <taxon>Rhabditida</taxon>
        <taxon>Rhabditina</taxon>
        <taxon>Rhabditomorpha</taxon>
        <taxon>Strongyloidea</taxon>
        <taxon>Heligmosomidae</taxon>
        <taxon>Nippostrongylus</taxon>
    </lineage>
</organism>
<evidence type="ECO:0000313" key="3">
    <source>
        <dbReference type="WBParaSite" id="NBR_0000723801-mRNA-1"/>
    </source>
</evidence>
<reference evidence="1 2" key="2">
    <citation type="submission" date="2018-11" db="EMBL/GenBank/DDBJ databases">
        <authorList>
            <consortium name="Pathogen Informatics"/>
        </authorList>
    </citation>
    <scope>NUCLEOTIDE SEQUENCE [LARGE SCALE GENOMIC DNA]</scope>
</reference>
<accession>A0A0N4XWG9</accession>
<sequence>MVLTGVVRFGVKLIAVIRPRGEQGWQAHRKDARKMFGRIRGAAAADENNVSTLYTKVPSIVGPSACLGERMRPYAGAVYPAAIVK</sequence>
<dbReference type="EMBL" id="UYSL01019871">
    <property type="protein sequence ID" value="VDL70828.1"/>
    <property type="molecule type" value="Genomic_DNA"/>
</dbReference>
<evidence type="ECO:0000313" key="2">
    <source>
        <dbReference type="Proteomes" id="UP000271162"/>
    </source>
</evidence>